<evidence type="ECO:0000259" key="4">
    <source>
        <dbReference type="Pfam" id="PF23598"/>
    </source>
</evidence>
<name>A0AAD8VJA5_LOLMU</name>
<evidence type="ECO:0000313" key="5">
    <source>
        <dbReference type="EMBL" id="KAK1606815.1"/>
    </source>
</evidence>
<dbReference type="Pfam" id="PF23559">
    <property type="entry name" value="WHD_DRP"/>
    <property type="match status" value="1"/>
</dbReference>
<evidence type="ECO:0000313" key="6">
    <source>
        <dbReference type="Proteomes" id="UP001231189"/>
    </source>
</evidence>
<dbReference type="GO" id="GO:0042742">
    <property type="term" value="P:defense response to bacterium"/>
    <property type="evidence" value="ECO:0007669"/>
    <property type="project" value="UniProtKB-ARBA"/>
</dbReference>
<dbReference type="InterPro" id="IPR044974">
    <property type="entry name" value="Disease_R_plants"/>
</dbReference>
<dbReference type="PRINTS" id="PR00364">
    <property type="entry name" value="DISEASERSIST"/>
</dbReference>
<evidence type="ECO:0000259" key="3">
    <source>
        <dbReference type="Pfam" id="PF23559"/>
    </source>
</evidence>
<evidence type="ECO:0008006" key="7">
    <source>
        <dbReference type="Google" id="ProtNLM"/>
    </source>
</evidence>
<dbReference type="InterPro" id="IPR032675">
    <property type="entry name" value="LRR_dom_sf"/>
</dbReference>
<dbReference type="Proteomes" id="UP001231189">
    <property type="component" value="Unassembled WGS sequence"/>
</dbReference>
<dbReference type="EMBL" id="JAUUTY010000007">
    <property type="protein sequence ID" value="KAK1606815.1"/>
    <property type="molecule type" value="Genomic_DNA"/>
</dbReference>
<dbReference type="InterPro" id="IPR027417">
    <property type="entry name" value="P-loop_NTPase"/>
</dbReference>
<dbReference type="Gene3D" id="1.10.8.430">
    <property type="entry name" value="Helical domain of apoptotic protease-activating factors"/>
    <property type="match status" value="1"/>
</dbReference>
<keyword evidence="2" id="KW-0611">Plant defense</keyword>
<dbReference type="SUPFAM" id="SSF52058">
    <property type="entry name" value="L domain-like"/>
    <property type="match status" value="1"/>
</dbReference>
<dbReference type="InterPro" id="IPR055414">
    <property type="entry name" value="LRR_R13L4/SHOC2-like"/>
</dbReference>
<dbReference type="Gene3D" id="3.80.10.10">
    <property type="entry name" value="Ribonuclease Inhibitor"/>
    <property type="match status" value="1"/>
</dbReference>
<dbReference type="PANTHER" id="PTHR23155:SF1230">
    <property type="entry name" value="OS09G0517200 PROTEIN"/>
    <property type="match status" value="1"/>
</dbReference>
<proteinExistence type="predicted"/>
<dbReference type="GO" id="GO:0043531">
    <property type="term" value="F:ADP binding"/>
    <property type="evidence" value="ECO:0007669"/>
    <property type="project" value="InterPro"/>
</dbReference>
<feature type="domain" description="Disease resistance R13L4/SHOC-2-like LRR" evidence="4">
    <location>
        <begin position="198"/>
        <end position="297"/>
    </location>
</feature>
<keyword evidence="1" id="KW-0677">Repeat</keyword>
<dbReference type="AlphaFoldDB" id="A0AAD8VJA5"/>
<dbReference type="GO" id="GO:0002758">
    <property type="term" value="P:innate immune response-activating signaling pathway"/>
    <property type="evidence" value="ECO:0007669"/>
    <property type="project" value="UniProtKB-ARBA"/>
</dbReference>
<dbReference type="Pfam" id="PF23598">
    <property type="entry name" value="LRR_14"/>
    <property type="match status" value="2"/>
</dbReference>
<keyword evidence="6" id="KW-1185">Reference proteome</keyword>
<dbReference type="InterPro" id="IPR058922">
    <property type="entry name" value="WHD_DRP"/>
</dbReference>
<evidence type="ECO:0000256" key="1">
    <source>
        <dbReference type="ARBA" id="ARBA00022737"/>
    </source>
</evidence>
<feature type="domain" description="Disease resistance R13L4/SHOC-2-like LRR" evidence="4">
    <location>
        <begin position="341"/>
        <end position="555"/>
    </location>
</feature>
<organism evidence="5 6">
    <name type="scientific">Lolium multiflorum</name>
    <name type="common">Italian ryegrass</name>
    <name type="synonym">Lolium perenne subsp. multiflorum</name>
    <dbReference type="NCBI Taxonomy" id="4521"/>
    <lineage>
        <taxon>Eukaryota</taxon>
        <taxon>Viridiplantae</taxon>
        <taxon>Streptophyta</taxon>
        <taxon>Embryophyta</taxon>
        <taxon>Tracheophyta</taxon>
        <taxon>Spermatophyta</taxon>
        <taxon>Magnoliopsida</taxon>
        <taxon>Liliopsida</taxon>
        <taxon>Poales</taxon>
        <taxon>Poaceae</taxon>
        <taxon>BOP clade</taxon>
        <taxon>Pooideae</taxon>
        <taxon>Poodae</taxon>
        <taxon>Poeae</taxon>
        <taxon>Poeae Chloroplast Group 2 (Poeae type)</taxon>
        <taxon>Loliodinae</taxon>
        <taxon>Loliinae</taxon>
        <taxon>Lolium</taxon>
    </lineage>
</organism>
<dbReference type="InterPro" id="IPR042197">
    <property type="entry name" value="Apaf_helical"/>
</dbReference>
<dbReference type="Gene3D" id="1.10.10.10">
    <property type="entry name" value="Winged helix-like DNA-binding domain superfamily/Winged helix DNA-binding domain"/>
    <property type="match status" value="1"/>
</dbReference>
<feature type="domain" description="Disease resistance protein winged helix" evidence="3">
    <location>
        <begin position="78"/>
        <end position="149"/>
    </location>
</feature>
<sequence>MVKQAKFILERCRGIPLAIAAIGGLLANRPKVSSEWTTLQEHIRPELESAALDVKRIISLTYDGLPYNVKFFFLYMSIFPKNHEIRRTRLLRRWMAEVYIEKPHGMTLEQVAKSHYNKLINRRMIETSNKVGNSMTSEYCRVHDRILKIILPKSVEDIQLFIMDKHYNEAPQSNVRHLVLARQKRNEEKLTRIKLACLRSLTVFGECPVSLVTRELRLLRVLDLEDTIGLTNEDLKDIGQLPHLRYLGLRGTDISELPSCLQNLRFLETLDVKDTKVTHLPAGIVYLENLSYLRVGVNFATEKMGEEKNASKRNLLGTLADFVCGCHGSNNSESGCSSQFSVRAPEKIQKLSKLQVLGVVHIARSQEAKKLRKLTNLRKLGVHLDAVDKTRRELCSSLSSLVQLEQLEVHCDSLEFLKGMTEPPSRRLVSLRLCGHLGNLPRWMSRLTNLSKIKLLRTGLKQEDIEVIGSLPNVILLGLWKESFGEECLSFGKGKFRMLKLLDIEGLKKVKTICIENDALPVLEKLRVRKCLELYNSEQGLFSVKSLKNLNELELTNCGDKLELEMQLRRQIIGFSNRPVLITRKYVVTWTERMLNSFYRLI</sequence>
<dbReference type="GO" id="GO:0009626">
    <property type="term" value="P:plant-type hypersensitive response"/>
    <property type="evidence" value="ECO:0007669"/>
    <property type="project" value="UniProtKB-ARBA"/>
</dbReference>
<comment type="caution">
    <text evidence="5">The sequence shown here is derived from an EMBL/GenBank/DDBJ whole genome shotgun (WGS) entry which is preliminary data.</text>
</comment>
<protein>
    <recommendedName>
        <fullName evidence="7">NB-ARC domain-containing protein</fullName>
    </recommendedName>
</protein>
<accession>A0AAD8VJA5</accession>
<dbReference type="PANTHER" id="PTHR23155">
    <property type="entry name" value="DISEASE RESISTANCE PROTEIN RP"/>
    <property type="match status" value="1"/>
</dbReference>
<dbReference type="InterPro" id="IPR036388">
    <property type="entry name" value="WH-like_DNA-bd_sf"/>
</dbReference>
<dbReference type="SUPFAM" id="SSF52540">
    <property type="entry name" value="P-loop containing nucleoside triphosphate hydrolases"/>
    <property type="match status" value="1"/>
</dbReference>
<evidence type="ECO:0000256" key="2">
    <source>
        <dbReference type="ARBA" id="ARBA00022821"/>
    </source>
</evidence>
<reference evidence="5" key="1">
    <citation type="submission" date="2023-07" db="EMBL/GenBank/DDBJ databases">
        <title>A chromosome-level genome assembly of Lolium multiflorum.</title>
        <authorList>
            <person name="Chen Y."/>
            <person name="Copetti D."/>
            <person name="Kolliker R."/>
            <person name="Studer B."/>
        </authorList>
    </citation>
    <scope>NUCLEOTIDE SEQUENCE</scope>
    <source>
        <strain evidence="5">02402/16</strain>
        <tissue evidence="5">Leaf</tissue>
    </source>
</reference>
<dbReference type="FunFam" id="1.10.10.10:FF:000322">
    <property type="entry name" value="Probable disease resistance protein At1g63360"/>
    <property type="match status" value="1"/>
</dbReference>
<gene>
    <name evidence="5" type="ORF">QYE76_030488</name>
</gene>